<dbReference type="CDD" id="cd22584">
    <property type="entry name" value="Rcat_RBR_unk"/>
    <property type="match status" value="1"/>
</dbReference>
<dbReference type="GO" id="GO:0016740">
    <property type="term" value="F:transferase activity"/>
    <property type="evidence" value="ECO:0007669"/>
    <property type="project" value="UniProtKB-KW"/>
</dbReference>
<dbReference type="InterPro" id="IPR002156">
    <property type="entry name" value="RNaseH_domain"/>
</dbReference>
<dbReference type="Gene3D" id="3.30.40.10">
    <property type="entry name" value="Zinc/RING finger domain, C3HC4 (zinc finger)"/>
    <property type="match status" value="1"/>
</dbReference>
<dbReference type="InterPro" id="IPR036397">
    <property type="entry name" value="RNaseH_sf"/>
</dbReference>
<dbReference type="PROSITE" id="PS50089">
    <property type="entry name" value="ZF_RING_2"/>
    <property type="match status" value="1"/>
</dbReference>
<evidence type="ECO:0000259" key="14">
    <source>
        <dbReference type="PROSITE" id="PS50089"/>
    </source>
</evidence>
<keyword evidence="7" id="KW-0833">Ubl conjugation pathway</keyword>
<dbReference type="SUPFAM" id="SSF52058">
    <property type="entry name" value="L domain-like"/>
    <property type="match status" value="2"/>
</dbReference>
<dbReference type="Gene3D" id="1.20.120.1750">
    <property type="match status" value="1"/>
</dbReference>
<keyword evidence="17" id="KW-1185">Reference proteome</keyword>
<evidence type="ECO:0000256" key="12">
    <source>
        <dbReference type="SAM" id="Coils"/>
    </source>
</evidence>
<dbReference type="Pfam" id="PF23247">
    <property type="entry name" value="LRR_RPS2"/>
    <property type="match status" value="5"/>
</dbReference>
<dbReference type="InterPro" id="IPR017907">
    <property type="entry name" value="Znf_RING_CS"/>
</dbReference>
<evidence type="ECO:0000256" key="6">
    <source>
        <dbReference type="ARBA" id="ARBA00022771"/>
    </source>
</evidence>
<dbReference type="InterPro" id="IPR003593">
    <property type="entry name" value="AAA+_ATPase"/>
</dbReference>
<dbReference type="FunFam" id="3.30.420.10:FF:000076">
    <property type="entry name" value="RBR-type E3 ubiquitin transferase"/>
    <property type="match status" value="1"/>
</dbReference>
<dbReference type="Gene3D" id="3.80.10.10">
    <property type="entry name" value="Ribonuclease Inhibitor"/>
    <property type="match status" value="5"/>
</dbReference>
<dbReference type="InterPro" id="IPR050905">
    <property type="entry name" value="Plant_NBS-LRR"/>
</dbReference>
<comment type="similarity">
    <text evidence="1">Belongs to the disease resistance NB-LRR family.</text>
</comment>
<feature type="coiled-coil region" evidence="12">
    <location>
        <begin position="30"/>
        <end position="57"/>
    </location>
</feature>
<dbReference type="Pfam" id="PF01485">
    <property type="entry name" value="IBR"/>
    <property type="match status" value="2"/>
</dbReference>
<reference evidence="17" key="1">
    <citation type="journal article" date="2019" name="Gigascience">
        <title>De novo genome assembly of the endangered Acer yangbiense, a plant species with extremely small populations endemic to Yunnan Province, China.</title>
        <authorList>
            <person name="Yang J."/>
            <person name="Wariss H.M."/>
            <person name="Tao L."/>
            <person name="Zhang R."/>
            <person name="Yun Q."/>
            <person name="Hollingsworth P."/>
            <person name="Dao Z."/>
            <person name="Luo G."/>
            <person name="Guo H."/>
            <person name="Ma Y."/>
            <person name="Sun W."/>
        </authorList>
    </citation>
    <scope>NUCLEOTIDE SEQUENCE [LARGE SCALE GENOMIC DNA]</scope>
    <source>
        <strain evidence="17">cv. Malutang</strain>
    </source>
</reference>
<dbReference type="PROSITE" id="PS00518">
    <property type="entry name" value="ZF_RING_1"/>
    <property type="match status" value="1"/>
</dbReference>
<dbReference type="EMBL" id="VAHF01000001">
    <property type="protein sequence ID" value="TXG73915.1"/>
    <property type="molecule type" value="Genomic_DNA"/>
</dbReference>
<name>A0A5C7IXE9_9ROSI</name>
<dbReference type="GO" id="GO:0008270">
    <property type="term" value="F:zinc ion binding"/>
    <property type="evidence" value="ECO:0007669"/>
    <property type="project" value="UniProtKB-KW"/>
</dbReference>
<dbReference type="Proteomes" id="UP000323000">
    <property type="component" value="Chromosome 1"/>
</dbReference>
<dbReference type="GO" id="GO:0005524">
    <property type="term" value="F:ATP binding"/>
    <property type="evidence" value="ECO:0007669"/>
    <property type="project" value="UniProtKB-KW"/>
</dbReference>
<dbReference type="PROSITE" id="PS51873">
    <property type="entry name" value="TRIAD"/>
    <property type="match status" value="1"/>
</dbReference>
<dbReference type="Pfam" id="PF13456">
    <property type="entry name" value="RVT_3"/>
    <property type="match status" value="1"/>
</dbReference>
<gene>
    <name evidence="16" type="ORF">EZV62_002494</name>
</gene>
<evidence type="ECO:0000256" key="2">
    <source>
        <dbReference type="ARBA" id="ARBA00022679"/>
    </source>
</evidence>
<dbReference type="GO" id="GO:0006952">
    <property type="term" value="P:defense response"/>
    <property type="evidence" value="ECO:0007669"/>
    <property type="project" value="UniProtKB-KW"/>
</dbReference>
<dbReference type="SMART" id="SM00647">
    <property type="entry name" value="IBR"/>
    <property type="match status" value="2"/>
</dbReference>
<keyword evidence="4" id="KW-0677">Repeat</keyword>
<dbReference type="Gene3D" id="3.30.420.10">
    <property type="entry name" value="Ribonuclease H-like superfamily/Ribonuclease H"/>
    <property type="match status" value="1"/>
</dbReference>
<dbReference type="InterPro" id="IPR002867">
    <property type="entry name" value="IBR_dom"/>
</dbReference>
<evidence type="ECO:0000256" key="8">
    <source>
        <dbReference type="ARBA" id="ARBA00022821"/>
    </source>
</evidence>
<evidence type="ECO:0000259" key="15">
    <source>
        <dbReference type="PROSITE" id="PS51873"/>
    </source>
</evidence>
<keyword evidence="8" id="KW-0611">Plant defense</keyword>
<evidence type="ECO:0000313" key="16">
    <source>
        <dbReference type="EMBL" id="TXG73915.1"/>
    </source>
</evidence>
<protein>
    <recommendedName>
        <fullName evidence="18">AAA+ ATPase domain-containing protein</fullName>
    </recommendedName>
</protein>
<dbReference type="InterPro" id="IPR013083">
    <property type="entry name" value="Znf_RING/FYVE/PHD"/>
</dbReference>
<evidence type="ECO:0000256" key="3">
    <source>
        <dbReference type="ARBA" id="ARBA00022723"/>
    </source>
</evidence>
<dbReference type="PANTHER" id="PTHR33463">
    <property type="entry name" value="NB-ARC DOMAIN-CONTAINING PROTEIN-RELATED"/>
    <property type="match status" value="1"/>
</dbReference>
<dbReference type="FunFam" id="3.30.40.10:FF:000230">
    <property type="entry name" value="RBR-type E3 ubiquitin transferase"/>
    <property type="match status" value="1"/>
</dbReference>
<dbReference type="InterPro" id="IPR044066">
    <property type="entry name" value="TRIAD_supradom"/>
</dbReference>
<evidence type="ECO:0000313" key="17">
    <source>
        <dbReference type="Proteomes" id="UP000323000"/>
    </source>
</evidence>
<keyword evidence="3" id="KW-0479">Metal-binding</keyword>
<dbReference type="SMART" id="SM00382">
    <property type="entry name" value="AAA"/>
    <property type="match status" value="1"/>
</dbReference>
<evidence type="ECO:0000256" key="9">
    <source>
        <dbReference type="ARBA" id="ARBA00022833"/>
    </source>
</evidence>
<dbReference type="InterPro" id="IPR042197">
    <property type="entry name" value="Apaf_helical"/>
</dbReference>
<dbReference type="SUPFAM" id="SSF52540">
    <property type="entry name" value="P-loop containing nucleoside triphosphate hydrolases"/>
    <property type="match status" value="1"/>
</dbReference>
<evidence type="ECO:0000256" key="4">
    <source>
        <dbReference type="ARBA" id="ARBA00022737"/>
    </source>
</evidence>
<dbReference type="InterPro" id="IPR057135">
    <property type="entry name" value="At4g27190-like_LRR"/>
</dbReference>
<evidence type="ECO:0000256" key="7">
    <source>
        <dbReference type="ARBA" id="ARBA00022786"/>
    </source>
</evidence>
<evidence type="ECO:0000256" key="5">
    <source>
        <dbReference type="ARBA" id="ARBA00022741"/>
    </source>
</evidence>
<dbReference type="InterPro" id="IPR002182">
    <property type="entry name" value="NB-ARC"/>
</dbReference>
<evidence type="ECO:0000256" key="10">
    <source>
        <dbReference type="ARBA" id="ARBA00022840"/>
    </source>
</evidence>
<proteinExistence type="inferred from homology"/>
<feature type="region of interest" description="Disordered" evidence="13">
    <location>
        <begin position="1736"/>
        <end position="1761"/>
    </location>
</feature>
<dbReference type="PANTHER" id="PTHR33463:SF203">
    <property type="entry name" value="AAA+ ATPASE DOMAIN-CONTAINING PROTEIN"/>
    <property type="match status" value="1"/>
</dbReference>
<dbReference type="CDD" id="cd22582">
    <property type="entry name" value="BRcat_RBR_unk"/>
    <property type="match status" value="1"/>
</dbReference>
<keyword evidence="5" id="KW-0547">Nucleotide-binding</keyword>
<keyword evidence="10" id="KW-0067">ATP-binding</keyword>
<dbReference type="InterPro" id="IPR027417">
    <property type="entry name" value="P-loop_NTPase"/>
</dbReference>
<dbReference type="PRINTS" id="PR00364">
    <property type="entry name" value="DISEASERSIST"/>
</dbReference>
<comment type="caution">
    <text evidence="16">The sequence shown here is derived from an EMBL/GenBank/DDBJ whole genome shotgun (WGS) entry which is preliminary data.</text>
</comment>
<evidence type="ECO:0000256" key="1">
    <source>
        <dbReference type="ARBA" id="ARBA00008894"/>
    </source>
</evidence>
<evidence type="ECO:0000256" key="13">
    <source>
        <dbReference type="SAM" id="MobiDB-lite"/>
    </source>
</evidence>
<organism evidence="16 17">
    <name type="scientific">Acer yangbiense</name>
    <dbReference type="NCBI Taxonomy" id="1000413"/>
    <lineage>
        <taxon>Eukaryota</taxon>
        <taxon>Viridiplantae</taxon>
        <taxon>Streptophyta</taxon>
        <taxon>Embryophyta</taxon>
        <taxon>Tracheophyta</taxon>
        <taxon>Spermatophyta</taxon>
        <taxon>Magnoliopsida</taxon>
        <taxon>eudicotyledons</taxon>
        <taxon>Gunneridae</taxon>
        <taxon>Pentapetalae</taxon>
        <taxon>rosids</taxon>
        <taxon>malvids</taxon>
        <taxon>Sapindales</taxon>
        <taxon>Sapindaceae</taxon>
        <taxon>Hippocastanoideae</taxon>
        <taxon>Acereae</taxon>
        <taxon>Acer</taxon>
    </lineage>
</organism>
<dbReference type="InterPro" id="IPR032675">
    <property type="entry name" value="LRR_dom_sf"/>
</dbReference>
<feature type="compositionally biased region" description="Low complexity" evidence="13">
    <location>
        <begin position="1737"/>
        <end position="1756"/>
    </location>
</feature>
<dbReference type="OrthoDB" id="1747797at2759"/>
<dbReference type="Gene3D" id="1.10.8.430">
    <property type="entry name" value="Helical domain of apoptotic protease-activating factors"/>
    <property type="match status" value="1"/>
</dbReference>
<feature type="domain" description="RING-type" evidence="14">
    <location>
        <begin position="2000"/>
        <end position="2046"/>
    </location>
</feature>
<dbReference type="InterPro" id="IPR001841">
    <property type="entry name" value="Znf_RING"/>
</dbReference>
<keyword evidence="2" id="KW-0808">Transferase</keyword>
<dbReference type="Gene3D" id="3.40.50.300">
    <property type="entry name" value="P-loop containing nucleotide triphosphate hydrolases"/>
    <property type="match status" value="1"/>
</dbReference>
<dbReference type="Pfam" id="PF00931">
    <property type="entry name" value="NB-ARC"/>
    <property type="match status" value="1"/>
</dbReference>
<keyword evidence="6 11" id="KW-0863">Zinc-finger</keyword>
<dbReference type="SUPFAM" id="SSF52047">
    <property type="entry name" value="RNI-like"/>
    <property type="match status" value="2"/>
</dbReference>
<keyword evidence="9" id="KW-0862">Zinc</keyword>
<accession>A0A5C7IXE9</accession>
<dbReference type="GO" id="GO:0043531">
    <property type="term" value="F:ADP binding"/>
    <property type="evidence" value="ECO:0007669"/>
    <property type="project" value="InterPro"/>
</dbReference>
<keyword evidence="12" id="KW-0175">Coiled coil</keyword>
<dbReference type="SUPFAM" id="SSF57850">
    <property type="entry name" value="RING/U-box"/>
    <property type="match status" value="2"/>
</dbReference>
<feature type="domain" description="RING-type" evidence="15">
    <location>
        <begin position="1996"/>
        <end position="2213"/>
    </location>
</feature>
<evidence type="ECO:0000256" key="11">
    <source>
        <dbReference type="PROSITE-ProRule" id="PRU00175"/>
    </source>
</evidence>
<dbReference type="FunFam" id="1.20.120.1750:FF:000019">
    <property type="entry name" value="RBR-type E3 ubiquitin transferase"/>
    <property type="match status" value="1"/>
</dbReference>
<evidence type="ECO:0008006" key="18">
    <source>
        <dbReference type="Google" id="ProtNLM"/>
    </source>
</evidence>
<dbReference type="GO" id="GO:0003676">
    <property type="term" value="F:nucleic acid binding"/>
    <property type="evidence" value="ECO:0007669"/>
    <property type="project" value="InterPro"/>
</dbReference>
<dbReference type="GO" id="GO:0004523">
    <property type="term" value="F:RNA-DNA hybrid ribonuclease activity"/>
    <property type="evidence" value="ECO:0007669"/>
    <property type="project" value="InterPro"/>
</dbReference>
<sequence length="2720" mass="310086">MVDVVIAIAELMVIPVGKHICYPFKYNSNMDELKKQVEKLKGVREMLQHSVNEAKRQGDEIEMVVENWLNKVDEFTEGVVKPFIDDQDKAGKLCSIGFCPNLIARYSLSKKADKTTKDGLDLLGEGKFEKISYRPLLRKTISTYIRDDYEDFESRKLIFQEIMQALKDDNSKMIGVYGMGGVGKTTLVKRVVGQAIEDKLFDFEIMVDITETPDIKKIQQQIAEELGLNLHEESLSRRAVRLRDRLKKEKKVLIVLDNIWAKLDLEEVGIPFGHEEEKGSSSLQEEDRKGRNDDQRRCKILLTSRSEVVLSDDMNAEKNFLVEILSADEAGNLFWKIVGDSAKNCDFEAIGVEIIRYCAGLPVAIATIASALTKKSRFYWNDALDQLRRSNPRHIKGMDANVYSAIQLSYDFLESEEAKSLFLLCSLGNASTGFSFAYLLRFCMGLGLFQNVFTLEQGRKRLHTLINHLKVSCLLLDGNTNGFFKMHDIIHDVAVSIASTDELMFNIQDVTNLKVTLEVKLPKDSTAISLFYKDVSMLPERLAYPKLKLFFLFMEEFPLQIPDTFFEGMKDLKVLHMTKIHMLSLPSSLSKLTYLQTLCLENCQLRNVAIIGELKRLEILCLLGSDIEQLPAHIGQLTRLRLLELSDCSNLKVISPNVLSSLTRLEELYLGNSFIEWEVEGKSNASLSEVKQLSRLRTLEIHILDARIMPQDFLIFEMLERYEIIIGDVQEWSHDYEALRTLKLKLKLDNSIYLRNGIKSLLSKTEDLYLDEPKGVKNVFYQLNGEGFPQLKHLHVQNGPQIQYIVNSIGWGLFNVFPKLESLFLHNLINLEKICHGQLATESFNKLKIMKIGRCDGLKHLFSFSIAKNLLQLQEIEVTNCNKLEEIVFKESHEQFQQNDNVSKNLTQFGSGNSVEFLSLTQFSASAYQDDIEMICHTLFPNLYRLDLIDLPELTSFCNFVGNAIELPSLARLWIVNCPNMQTFISNSTCADMSTNKDNLHTDIQPLFDEKAGFPSLEKMVISGMDNLESIWHNQLLGDSFYKLKSVEVNDCQELKTIFPTCIRGRLLSLESLTVKSCGLVEEIFDLQGLNLKEKHSIEITTQLRELYVDHMPNLKHIWNEDPKGMLSYQKLQKVTVFLCPNLENLFPASVAKSLLNLFSLDVSDCGLLEEIIAKDGVKEAADRLLFQKLSSLQLHNLPQLRTFYTGQIVEVSCLKRLGLHHCDKVKLFISEFLGFYETIELEELQLSGKAITMEWSDQVPGHDFCSLKSLQLNDHESTVLPLDFIRRFGRPEKLSLNSSSYKEIFSHGEVNERSHIKHLVLSGLFDLKQIWKEDSKIDLNFQKLEILKVRSCFNLNNLMPSSASFKNLMILEVWGCEGLKNLLTSLTAKSLVLLEKLEVFDCKMLIEVVANEGGATEEINFRKLKSLSLVYLQSLASFCSMKHILNFPILESLVVNECPKMKIFSEGVTSTPKLHELELNWEAFEQSLEVGVNTTIKQNMEKRFCSQGEGKLRGIINIEELRGEGKLIKMVFAKLIKLQLKGLPNLTQFGSGNSVEFSSLTQLSIEDCPKLKTFSSALTSADIKQSNEIEQMNCQYDIHPFFGETVVLPTLAFMNLSSISSMVESLIQFTHLEISNYLPKLTSFCNFEGKSIVLPSLDLSWLENCPKMQAFVSNSPDADIPTNKEEQVNSEQSVHANIQPLFDEKLTAAQSSESDLDFAFRLQFEKTISASIANLPSSSKPSSSSYSSQRRQQQPTQNDTVVTTFAALQSEKLMKTELELADSDQAKLKMRKTREELNRLIHDQLFARELSSIPDDEWSEWGGNFEKPYGEGTSKSVVASDDCEFRLYFKGLVSQEYVNGKTVEFSGIGVAICGPTDNVIFELKKPLIGDLMNKNVVEIKALIEGLNAALSLELKRVQFLTDYFPLIQFIAGRWLPKQRKIAVLVNQVHLLRREFQSCNPVLVARNDLKYGLKLARDAIVCQTTLPVELSHGIIMIETCVICLEDTDVGNMFSVDGCLHRYCFSCMKLHVENKLLHAMFRKCPHDGCKSELKVDSCRKFLTPKLLERLKQCIREASIPAMERVYCPYPKCSAVTTRNQVSKSAKNGFVGGGSGTRKCVKCQGLFCKNCKVPWHKDMTCYEYKRLNPNLPTEDVMLKSLASMNLWRQCVKCNHMIELSEGCYHMTCRCGYEFCYNCGATWENKKATCSCPIWDEDNILFDDDVDSDEEEVIGRFYHSDYNDEDEDGDEKLKPLKLWITVNLWSSLDEIFELQASICGKTQAITATQLRKLELNDLPKLKHVWNMDSQGLLSFPNLLSIKVTGCDTLKSIFPASVGRNLLRLEELWIENCCMVEEIFAKEEEVNEAVPRFPRLTLLILSDLSRLQSFYPMVHISEWPMLKRFYILGCDKIEISASKNLRFQVSDGESQHEMLLLDKVPLTNLERLGLDWKWIEKEALHEKLPEYLCKLKFLTFNGFRKGADICVFCFLNKLPNLEKLQVTRGFFKEAFLSEGLGCEEEHVETPSKLSVLRLVFMYDSLHLWEEKSLCSKVFQNLAILEVVCCDNLKSLVPSHVSFQNLTTLEVLYCNELLNLVAVSTAKSLVQLTKLSISECKMIEEIIIRERDEVEDCIIFKKLRYVKLECLPSLTSFYSGNYTIELPSLQQVVVRECPKMQIFSQGILNTPRLHKLQTTEAEGYGFWEGADFGKFLCHDANGFSNYRFS</sequence>